<proteinExistence type="predicted"/>
<name>A0A0H5PB05_NOCFR</name>
<evidence type="ECO:0000313" key="1">
    <source>
        <dbReference type="EMBL" id="CRY84593.1"/>
    </source>
</evidence>
<protein>
    <submittedName>
        <fullName evidence="1">Uncharacterized protein</fullName>
    </submittedName>
</protein>
<dbReference type="KEGG" id="nfr:ERS450000_06135"/>
<dbReference type="Proteomes" id="UP000057820">
    <property type="component" value="Plasmid 4"/>
</dbReference>
<reference evidence="2" key="1">
    <citation type="submission" date="2015-03" db="EMBL/GenBank/DDBJ databases">
        <authorList>
            <consortium name="Pathogen Informatics"/>
        </authorList>
    </citation>
    <scope>NUCLEOTIDE SEQUENCE [LARGE SCALE GENOMIC DNA]</scope>
    <source>
        <strain evidence="2">NCTC11134</strain>
        <plasmid evidence="2">4</plasmid>
    </source>
</reference>
<dbReference type="EMBL" id="LN868941">
    <property type="protein sequence ID" value="CRY84593.1"/>
    <property type="molecule type" value="Genomic_DNA"/>
</dbReference>
<gene>
    <name evidence="1" type="ORF">ERS450000_06135</name>
</gene>
<keyword evidence="1" id="KW-0614">Plasmid</keyword>
<geneLocation type="plasmid" evidence="1">
    <name>4</name>
</geneLocation>
<accession>A0A0H5PB05</accession>
<evidence type="ECO:0000313" key="2">
    <source>
        <dbReference type="Proteomes" id="UP000057820"/>
    </source>
</evidence>
<dbReference type="AlphaFoldDB" id="A0A0H5PB05"/>
<sequence length="257" mass="27532">MQHERPTRERIVMRDVISAQDWDHDPVGATSAMVITVTDHVAALPRRWWGQALVWNPELPGPATTFRWDLLARITDAADADRIAENLFSVVRDEAALYFVPEATLLTANLLLAAVRGRRSLTDVLDWIHSGDLSEPYQLLHANGESGPTADLDTFGETPAGEQAAIWAVVRQAMLPLDHGMILAALSAQTGALPGVGPLPVLEAAALTARREVFVVEVPGTRSAGAAAALRAELLLAAQEAGLVVRVVSVGPLRRGA</sequence>
<organism evidence="1 2">
    <name type="scientific">Nocardia farcinica</name>
    <dbReference type="NCBI Taxonomy" id="37329"/>
    <lineage>
        <taxon>Bacteria</taxon>
        <taxon>Bacillati</taxon>
        <taxon>Actinomycetota</taxon>
        <taxon>Actinomycetes</taxon>
        <taxon>Mycobacteriales</taxon>
        <taxon>Nocardiaceae</taxon>
        <taxon>Nocardia</taxon>
    </lineage>
</organism>